<evidence type="ECO:0000256" key="1">
    <source>
        <dbReference type="SAM" id="MobiDB-lite"/>
    </source>
</evidence>
<sequence length="296" mass="33210">MHNRGTGYPLGGGQSLHRHVARASNDHVTVRKVKEIRNTLLTSRKSFVSHVTKPNRQTGSRRFGRQTTEMSGNGDSALFRNAPFGVNRKKLGYSNSRSRSQIEALRATKCNRWQFDSELAHACDVLGPNTCSDCIRERMRMQICDDADRTFPGISVSERDLCTDKGTLAKLQVRSSNRLPPISESGYIGYKASGLMSRTTNVRDSKTLQDMRRRAAKNGLLPITSTELQNRVLRRHLVGKQESPPRTGFREFYSPPLGVRDDTDITLAPTPTISVEIKFPTIKHNRDISGSKLSPW</sequence>
<evidence type="ECO:0000313" key="3">
    <source>
        <dbReference type="Proteomes" id="UP001208570"/>
    </source>
</evidence>
<protein>
    <submittedName>
        <fullName evidence="2">Uncharacterized protein</fullName>
    </submittedName>
</protein>
<gene>
    <name evidence="2" type="ORF">LSH36_647g01002</name>
</gene>
<dbReference type="EMBL" id="JAODUP010000647">
    <property type="protein sequence ID" value="KAK2145915.1"/>
    <property type="molecule type" value="Genomic_DNA"/>
</dbReference>
<accession>A0AAD9MUH4</accession>
<comment type="caution">
    <text evidence="2">The sequence shown here is derived from an EMBL/GenBank/DDBJ whole genome shotgun (WGS) entry which is preliminary data.</text>
</comment>
<dbReference type="Proteomes" id="UP001208570">
    <property type="component" value="Unassembled WGS sequence"/>
</dbReference>
<keyword evidence="3" id="KW-1185">Reference proteome</keyword>
<dbReference type="AlphaFoldDB" id="A0AAD9MUH4"/>
<name>A0AAD9MUH4_9ANNE</name>
<feature type="region of interest" description="Disordered" evidence="1">
    <location>
        <begin position="53"/>
        <end position="76"/>
    </location>
</feature>
<proteinExistence type="predicted"/>
<reference evidence="2" key="1">
    <citation type="journal article" date="2023" name="Mol. Biol. Evol.">
        <title>Third-Generation Sequencing Reveals the Adaptive Role of the Epigenome in Three Deep-Sea Polychaetes.</title>
        <authorList>
            <person name="Perez M."/>
            <person name="Aroh O."/>
            <person name="Sun Y."/>
            <person name="Lan Y."/>
            <person name="Juniper S.K."/>
            <person name="Young C.R."/>
            <person name="Angers B."/>
            <person name="Qian P.Y."/>
        </authorList>
    </citation>
    <scope>NUCLEOTIDE SEQUENCE</scope>
    <source>
        <strain evidence="2">P08H-3</strain>
    </source>
</reference>
<feature type="compositionally biased region" description="Polar residues" evidence="1">
    <location>
        <begin position="53"/>
        <end position="74"/>
    </location>
</feature>
<organism evidence="2 3">
    <name type="scientific">Paralvinella palmiformis</name>
    <dbReference type="NCBI Taxonomy" id="53620"/>
    <lineage>
        <taxon>Eukaryota</taxon>
        <taxon>Metazoa</taxon>
        <taxon>Spiralia</taxon>
        <taxon>Lophotrochozoa</taxon>
        <taxon>Annelida</taxon>
        <taxon>Polychaeta</taxon>
        <taxon>Sedentaria</taxon>
        <taxon>Canalipalpata</taxon>
        <taxon>Terebellida</taxon>
        <taxon>Terebelliformia</taxon>
        <taxon>Alvinellidae</taxon>
        <taxon>Paralvinella</taxon>
    </lineage>
</organism>
<evidence type="ECO:0000313" key="2">
    <source>
        <dbReference type="EMBL" id="KAK2145915.1"/>
    </source>
</evidence>